<dbReference type="PANTHER" id="PTHR47959">
    <property type="entry name" value="ATP-DEPENDENT RNA HELICASE RHLE-RELATED"/>
    <property type="match status" value="1"/>
</dbReference>
<feature type="short sequence motif" description="Q motif" evidence="5">
    <location>
        <begin position="207"/>
        <end position="235"/>
    </location>
</feature>
<dbReference type="PANTHER" id="PTHR47959:SF13">
    <property type="entry name" value="ATP-DEPENDENT RNA HELICASE RHLE"/>
    <property type="match status" value="1"/>
</dbReference>
<evidence type="ECO:0000259" key="7">
    <source>
        <dbReference type="PROSITE" id="PS51195"/>
    </source>
</evidence>
<dbReference type="CDD" id="cd23022">
    <property type="entry name" value="zf-HIT_DDX59"/>
    <property type="match status" value="1"/>
</dbReference>
<dbReference type="GO" id="GO:0005829">
    <property type="term" value="C:cytosol"/>
    <property type="evidence" value="ECO:0007669"/>
    <property type="project" value="TreeGrafter"/>
</dbReference>
<dbReference type="Proteomes" id="UP000233551">
    <property type="component" value="Unassembled WGS sequence"/>
</dbReference>
<dbReference type="PROSITE" id="PS51195">
    <property type="entry name" value="Q_MOTIF"/>
    <property type="match status" value="1"/>
</dbReference>
<protein>
    <recommendedName>
        <fullName evidence="10">DEAD-box ATP-dependent RNA helicase 41</fullName>
    </recommendedName>
</protein>
<feature type="domain" description="DEAD-box RNA helicase Q" evidence="7">
    <location>
        <begin position="207"/>
        <end position="235"/>
    </location>
</feature>
<keyword evidence="1" id="KW-0547">Nucleotide-binding</keyword>
<evidence type="ECO:0000256" key="3">
    <source>
        <dbReference type="ARBA" id="ARBA00022806"/>
    </source>
</evidence>
<evidence type="ECO:0000313" key="9">
    <source>
        <dbReference type="Proteomes" id="UP000233551"/>
    </source>
</evidence>
<evidence type="ECO:0000256" key="5">
    <source>
        <dbReference type="PROSITE-ProRule" id="PRU00552"/>
    </source>
</evidence>
<organism evidence="8 9">
    <name type="scientific">Punica granatum</name>
    <name type="common">Pomegranate</name>
    <dbReference type="NCBI Taxonomy" id="22663"/>
    <lineage>
        <taxon>Eukaryota</taxon>
        <taxon>Viridiplantae</taxon>
        <taxon>Streptophyta</taxon>
        <taxon>Embryophyta</taxon>
        <taxon>Tracheophyta</taxon>
        <taxon>Spermatophyta</taxon>
        <taxon>Magnoliopsida</taxon>
        <taxon>eudicotyledons</taxon>
        <taxon>Gunneridae</taxon>
        <taxon>Pentapetalae</taxon>
        <taxon>rosids</taxon>
        <taxon>malvids</taxon>
        <taxon>Myrtales</taxon>
        <taxon>Lythraceae</taxon>
        <taxon>Punica</taxon>
    </lineage>
</organism>
<name>A0A2I0L499_PUNGR</name>
<dbReference type="GO" id="GO:0005524">
    <property type="term" value="F:ATP binding"/>
    <property type="evidence" value="ECO:0007669"/>
    <property type="project" value="UniProtKB-KW"/>
</dbReference>
<dbReference type="Pfam" id="PF00270">
    <property type="entry name" value="DEAD"/>
    <property type="match status" value="1"/>
</dbReference>
<dbReference type="GO" id="GO:0003676">
    <property type="term" value="F:nucleic acid binding"/>
    <property type="evidence" value="ECO:0007669"/>
    <property type="project" value="InterPro"/>
</dbReference>
<accession>A0A2I0L499</accession>
<keyword evidence="2" id="KW-0378">Hydrolase</keyword>
<sequence length="342" mass="37343">MKICLVPDVDSKAREPGLFDLCAPIRKPERPGLAKLRPVGPPASSGLQLRRRRLLHHLYAVPSGVPYRFPGRTWFGCSLSCCEGIELWKSPSRIAWNKILRKRRMSMESPRPALPGDPKCVICGRYGEYICDETDSDICSLECKQVLLRKVTNSESSARLPATDECYYVSDTAGEAGSRSLSANQTSLLRKKLDIFVKGDSVPLPILSFSSCPLPQKLILNMEAAGYELPTPVQMQAIPAALTGKSLLVSADTGTGKTASFLVPIISQCAIRGFRNPLDRKNPLAIVLEPTRELCIQVEEQAKLLGKGLPFKTALVVGGDPMAGQIYRIQQGVELIVGTPGR</sequence>
<evidence type="ECO:0000256" key="1">
    <source>
        <dbReference type="ARBA" id="ARBA00022741"/>
    </source>
</evidence>
<feature type="domain" description="Helicase ATP-binding" evidence="6">
    <location>
        <begin position="238"/>
        <end position="342"/>
    </location>
</feature>
<reference evidence="8 9" key="1">
    <citation type="submission" date="2017-11" db="EMBL/GenBank/DDBJ databases">
        <title>De-novo sequencing of pomegranate (Punica granatum L.) genome.</title>
        <authorList>
            <person name="Akparov Z."/>
            <person name="Amiraslanov A."/>
            <person name="Hajiyeva S."/>
            <person name="Abbasov M."/>
            <person name="Kaur K."/>
            <person name="Hamwieh A."/>
            <person name="Solovyev V."/>
            <person name="Salamov A."/>
            <person name="Braich B."/>
            <person name="Kosarev P."/>
            <person name="Mahmoud A."/>
            <person name="Hajiyev E."/>
            <person name="Babayeva S."/>
            <person name="Izzatullayeva V."/>
            <person name="Mammadov A."/>
            <person name="Mammadov A."/>
            <person name="Sharifova S."/>
            <person name="Ojaghi J."/>
            <person name="Eynullazada K."/>
            <person name="Bayramov B."/>
            <person name="Abdulazimova A."/>
            <person name="Shahmuradov I."/>
        </authorList>
    </citation>
    <scope>NUCLEOTIDE SEQUENCE [LARGE SCALE GENOMIC DNA]</scope>
    <source>
        <strain evidence="9">cv. AG2017</strain>
        <tissue evidence="8">Leaf</tissue>
    </source>
</reference>
<dbReference type="Pfam" id="PF04438">
    <property type="entry name" value="zf-HIT"/>
    <property type="match status" value="1"/>
</dbReference>
<gene>
    <name evidence="8" type="ORF">CRG98_004075</name>
</gene>
<dbReference type="PROSITE" id="PS51192">
    <property type="entry name" value="HELICASE_ATP_BIND_1"/>
    <property type="match status" value="1"/>
</dbReference>
<keyword evidence="9" id="KW-1185">Reference proteome</keyword>
<dbReference type="InterPro" id="IPR050079">
    <property type="entry name" value="DEAD_box_RNA_helicase"/>
</dbReference>
<dbReference type="InterPro" id="IPR027417">
    <property type="entry name" value="P-loop_NTPase"/>
</dbReference>
<dbReference type="InterPro" id="IPR007529">
    <property type="entry name" value="Znf_HIT"/>
</dbReference>
<proteinExistence type="predicted"/>
<dbReference type="InterPro" id="IPR014001">
    <property type="entry name" value="Helicase_ATP-bd"/>
</dbReference>
<feature type="non-terminal residue" evidence="8">
    <location>
        <position position="342"/>
    </location>
</feature>
<dbReference type="SUPFAM" id="SSF52540">
    <property type="entry name" value="P-loop containing nucleoside triphosphate hydrolases"/>
    <property type="match status" value="1"/>
</dbReference>
<evidence type="ECO:0000313" key="8">
    <source>
        <dbReference type="EMBL" id="PKI75539.1"/>
    </source>
</evidence>
<dbReference type="GO" id="GO:0003724">
    <property type="term" value="F:RNA helicase activity"/>
    <property type="evidence" value="ECO:0007669"/>
    <property type="project" value="InterPro"/>
</dbReference>
<evidence type="ECO:0000259" key="6">
    <source>
        <dbReference type="PROSITE" id="PS51192"/>
    </source>
</evidence>
<dbReference type="STRING" id="22663.A0A2I0L499"/>
<dbReference type="Gene3D" id="3.30.60.220">
    <property type="match status" value="1"/>
</dbReference>
<dbReference type="Gene3D" id="3.40.50.300">
    <property type="entry name" value="P-loop containing nucleotide triphosphate hydrolases"/>
    <property type="match status" value="1"/>
</dbReference>
<dbReference type="AlphaFoldDB" id="A0A2I0L499"/>
<dbReference type="GO" id="GO:0016787">
    <property type="term" value="F:hydrolase activity"/>
    <property type="evidence" value="ECO:0007669"/>
    <property type="project" value="UniProtKB-KW"/>
</dbReference>
<keyword evidence="4" id="KW-0067">ATP-binding</keyword>
<dbReference type="EMBL" id="PGOL01000167">
    <property type="protein sequence ID" value="PKI75539.1"/>
    <property type="molecule type" value="Genomic_DNA"/>
</dbReference>
<dbReference type="InterPro" id="IPR014014">
    <property type="entry name" value="RNA_helicase_DEAD_Q_motif"/>
</dbReference>
<evidence type="ECO:0008006" key="10">
    <source>
        <dbReference type="Google" id="ProtNLM"/>
    </source>
</evidence>
<keyword evidence="3" id="KW-0347">Helicase</keyword>
<comment type="caution">
    <text evidence="8">The sequence shown here is derived from an EMBL/GenBank/DDBJ whole genome shotgun (WGS) entry which is preliminary data.</text>
</comment>
<evidence type="ECO:0000256" key="2">
    <source>
        <dbReference type="ARBA" id="ARBA00022801"/>
    </source>
</evidence>
<dbReference type="InterPro" id="IPR011545">
    <property type="entry name" value="DEAD/DEAH_box_helicase_dom"/>
</dbReference>
<evidence type="ECO:0000256" key="4">
    <source>
        <dbReference type="ARBA" id="ARBA00022840"/>
    </source>
</evidence>